<dbReference type="HOGENOM" id="CLU_590317_0_0_9"/>
<reference evidence="2" key="2">
    <citation type="submission" date="2015-02" db="EMBL/GenBank/DDBJ databases">
        <title>Complete Genome Sequence of Pelosinus fermentans JBW45.</title>
        <authorList>
            <person name="De Leon K.B."/>
            <person name="Utturkar S.M."/>
            <person name="Camilleri L.B."/>
            <person name="Arkin A.P."/>
            <person name="Fields M.W."/>
            <person name="Brown S.D."/>
            <person name="Wall J.D."/>
        </authorList>
    </citation>
    <scope>NUCLEOTIDE SEQUENCE [LARGE SCALE GENOMIC DNA]</scope>
    <source>
        <strain evidence="2">JBW45</strain>
    </source>
</reference>
<reference evidence="1 2" key="1">
    <citation type="journal article" date="2015" name="Genome Announc.">
        <title>Complete Genome Sequence of Pelosinus fermentans JBW45, a Member of a Remarkably Competitive Group of Negativicutes in the Firmicutes Phylum.</title>
        <authorList>
            <person name="De Leon K.B."/>
            <person name="Utturkar S.M."/>
            <person name="Camilleri L.B."/>
            <person name="Elias D.A."/>
            <person name="Arkin A.P."/>
            <person name="Fields M.W."/>
            <person name="Brown S.D."/>
            <person name="Wall J.D."/>
        </authorList>
    </citation>
    <scope>NUCLEOTIDE SEQUENCE [LARGE SCALE GENOMIC DNA]</scope>
    <source>
        <strain evidence="1 2">JBW45</strain>
    </source>
</reference>
<accession>I9NMQ8</accession>
<protein>
    <submittedName>
        <fullName evidence="1">Uncharacterized protein</fullName>
    </submittedName>
</protein>
<evidence type="ECO:0000313" key="1">
    <source>
        <dbReference type="EMBL" id="AJQ26925.1"/>
    </source>
</evidence>
<organism evidence="1 2">
    <name type="scientific">Pelosinus fermentans JBW45</name>
    <dbReference type="NCBI Taxonomy" id="1192197"/>
    <lineage>
        <taxon>Bacteria</taxon>
        <taxon>Bacillati</taxon>
        <taxon>Bacillota</taxon>
        <taxon>Negativicutes</taxon>
        <taxon>Selenomonadales</taxon>
        <taxon>Sporomusaceae</taxon>
        <taxon>Pelosinus</taxon>
    </lineage>
</organism>
<gene>
    <name evidence="1" type="ORF">JBW_01575</name>
</gene>
<dbReference type="KEGG" id="pft:JBW_01575"/>
<name>I9NMQ8_9FIRM</name>
<sequence length="463" mass="52217">MPYIKGKATSLQDLLDKTVAWATDTEIHGDDAWELVRNDPWPRGTIFKAKGVNGINSCYIGIMLVTHVKGESYRNWLLQTKNLLRHFVTIPSLFLDTSAIIHTNGADNFDVLKDKLDATKGRNNYKLYDIDIVNTSGTSLAFGVFKQYNDGLDWHEQPGCIEFGDLGQYPMYYSITGGHTNVAPPLYPGVGYPGFGMPSGEPLSGYFDYWLTKDASRITIVIKNREQWDMGHAGMLIPFHANMQYAFPAIAAGSCTGLRTVGSSDVSGVTKGSKIDYSYNSNDMSRSMPCAPCINTGTKTPEHSQLSLCLPDGKWNFFSNWTQEFKTNSSSGTYFTYERPVRTVTGNMLKPTRKDLTQVSTILGDDTTITIEPLELFQENTSQGSTNMLGRIWNMYWPGDPYNRYGEVEINNQPYLLLPNCWEERAWHLPSFNKFETPENLLATSKEIIKYGKQFKMLIRLEE</sequence>
<dbReference type="EMBL" id="CP010978">
    <property type="protein sequence ID" value="AJQ26925.1"/>
    <property type="molecule type" value="Genomic_DNA"/>
</dbReference>
<dbReference type="Proteomes" id="UP000005361">
    <property type="component" value="Chromosome"/>
</dbReference>
<dbReference type="STRING" id="1192197.JBW_01575"/>
<evidence type="ECO:0000313" key="2">
    <source>
        <dbReference type="Proteomes" id="UP000005361"/>
    </source>
</evidence>
<dbReference type="RefSeq" id="WP_007959738.1">
    <property type="nucleotide sequence ID" value="NZ_CP010978.1"/>
</dbReference>
<dbReference type="AlphaFoldDB" id="I9NMQ8"/>
<dbReference type="OrthoDB" id="1676927at2"/>
<proteinExistence type="predicted"/>